<protein>
    <submittedName>
        <fullName evidence="1">Uncharacterized protein</fullName>
    </submittedName>
</protein>
<proteinExistence type="predicted"/>
<name>A0A0L8IHH9_OCTBM</name>
<accession>A0A0L8IHH9</accession>
<dbReference type="AlphaFoldDB" id="A0A0L8IHH9"/>
<dbReference type="OrthoDB" id="415597at2759"/>
<evidence type="ECO:0000313" key="1">
    <source>
        <dbReference type="EMBL" id="KOG00474.1"/>
    </source>
</evidence>
<organism evidence="1">
    <name type="scientific">Octopus bimaculoides</name>
    <name type="common">California two-spotted octopus</name>
    <dbReference type="NCBI Taxonomy" id="37653"/>
    <lineage>
        <taxon>Eukaryota</taxon>
        <taxon>Metazoa</taxon>
        <taxon>Spiralia</taxon>
        <taxon>Lophotrochozoa</taxon>
        <taxon>Mollusca</taxon>
        <taxon>Cephalopoda</taxon>
        <taxon>Coleoidea</taxon>
        <taxon>Octopodiformes</taxon>
        <taxon>Octopoda</taxon>
        <taxon>Incirrata</taxon>
        <taxon>Octopodidae</taxon>
        <taxon>Octopus</taxon>
    </lineage>
</organism>
<feature type="non-terminal residue" evidence="1">
    <location>
        <position position="1"/>
    </location>
</feature>
<dbReference type="EMBL" id="KQ415793">
    <property type="protein sequence ID" value="KOG00474.1"/>
    <property type="molecule type" value="Genomic_DNA"/>
</dbReference>
<sequence length="52" mass="6029">VVKDPSAIEYKHLCHLLMTGVYPLVTVTDIQGRQSARGIRKRRLWSSFSIDW</sequence>
<gene>
    <name evidence="1" type="ORF">OCBIM_22002559mg</name>
</gene>
<reference evidence="1" key="1">
    <citation type="submission" date="2015-07" db="EMBL/GenBank/DDBJ databases">
        <title>MeaNS - Measles Nucleotide Surveillance Program.</title>
        <authorList>
            <person name="Tran T."/>
            <person name="Druce J."/>
        </authorList>
    </citation>
    <scope>NUCLEOTIDE SEQUENCE</scope>
    <source>
        <strain evidence="1">UCB-OBI-ISO-001</strain>
        <tissue evidence="1">Gonad</tissue>
    </source>
</reference>